<keyword evidence="3" id="KW-1185">Reference proteome</keyword>
<dbReference type="PANTHER" id="PTHR40733:SF1">
    <property type="entry name" value="SMALL ZINC FINGER PROTEIN HVO-2753-LIKE ZINC-BINDING POCKET DOMAIN-CONTAINING PROTEIN"/>
    <property type="match status" value="1"/>
</dbReference>
<dbReference type="Pfam" id="PF07754">
    <property type="entry name" value="HVO_2753_ZBP"/>
    <property type="match status" value="1"/>
</dbReference>
<evidence type="ECO:0000313" key="2">
    <source>
        <dbReference type="EMBL" id="AIZ57036.1"/>
    </source>
</evidence>
<feature type="domain" description="Small zinc finger protein HVO-2753-like zinc-binding pocket" evidence="1">
    <location>
        <begin position="38"/>
        <end position="82"/>
    </location>
</feature>
<dbReference type="InterPro" id="IPR044720">
    <property type="entry name" value="HVO_2753-like"/>
</dbReference>
<dbReference type="HOGENOM" id="CLU_2490269_0_0_2"/>
<evidence type="ECO:0000313" key="3">
    <source>
        <dbReference type="Proteomes" id="UP000030787"/>
    </source>
</evidence>
<dbReference type="PANTHER" id="PTHR40733">
    <property type="entry name" value="ZINC-RIBBON RNA-BINDING PROTEIN INVOLVED IN TRANSLATION-RELATED"/>
    <property type="match status" value="1"/>
</dbReference>
<reference evidence="2 3" key="1">
    <citation type="journal article" date="2014" name="Appl. Environ. Microbiol.">
        <title>Comparative Genome Analysis of 'Candidatus Methanoplasma termitum' Indicates a New Mode of Energy Metabolism in the Seventh Order of Methanogens.</title>
        <authorList>
            <person name="Lang K."/>
            <person name="Schuldes J."/>
            <person name="Klingl A."/>
            <person name="Poehlein A."/>
            <person name="Daniel R."/>
            <person name="Brune A."/>
        </authorList>
    </citation>
    <scope>NUCLEOTIDE SEQUENCE [LARGE SCALE GENOMIC DNA]</scope>
    <source>
        <strain evidence="3">Mpt1</strain>
    </source>
</reference>
<dbReference type="AlphaFoldDB" id="A0A0A7LHQ5"/>
<gene>
    <name evidence="2" type="ORF">Mpt1_c11740</name>
</gene>
<accession>A0A0A7LHQ5</accession>
<dbReference type="Gene3D" id="2.20.70.10">
    <property type="match status" value="1"/>
</dbReference>
<dbReference type="EMBL" id="CP010070">
    <property type="protein sequence ID" value="AIZ57036.1"/>
    <property type="molecule type" value="Genomic_DNA"/>
</dbReference>
<evidence type="ECO:0000259" key="1">
    <source>
        <dbReference type="Pfam" id="PF07754"/>
    </source>
</evidence>
<dbReference type="Proteomes" id="UP000030787">
    <property type="component" value="Chromosome"/>
</dbReference>
<dbReference type="NCBIfam" id="NF011481">
    <property type="entry name" value="PRK14890.1"/>
    <property type="match status" value="1"/>
</dbReference>
<proteinExistence type="predicted"/>
<dbReference type="STRING" id="1577791.Mpt1_c11740"/>
<organism evidence="2 3">
    <name type="scientific">Candidatus Methanoplasma termitum</name>
    <dbReference type="NCBI Taxonomy" id="1577791"/>
    <lineage>
        <taxon>Archaea</taxon>
        <taxon>Methanobacteriati</taxon>
        <taxon>Thermoplasmatota</taxon>
        <taxon>Thermoplasmata</taxon>
        <taxon>Methanomassiliicoccales</taxon>
        <taxon>Methanomassiliicoccaceae</taxon>
        <taxon>Candidatus Methanoplasma</taxon>
    </lineage>
</organism>
<sequence length="86" mass="9759">MPKQFKIGQQYNFLKALTYISFIYRQHIANPMVKDKICSSCGKRLIGHGNTTFKCPKCGNTDIGRCDQCRDQSVSYECKKCGFIGP</sequence>
<name>A0A0A7LHQ5_9ARCH</name>
<dbReference type="KEGG" id="mear:Mpt1_c11740"/>
<dbReference type="InterPro" id="IPR011668">
    <property type="entry name" value="HVO_2753-like_ZBP"/>
</dbReference>
<protein>
    <recommendedName>
        <fullName evidence="1">Small zinc finger protein HVO-2753-like zinc-binding pocket domain-containing protein</fullName>
    </recommendedName>
</protein>